<dbReference type="GO" id="GO:0009579">
    <property type="term" value="C:thylakoid"/>
    <property type="evidence" value="ECO:0007669"/>
    <property type="project" value="InterPro"/>
</dbReference>
<dbReference type="GO" id="GO:0016020">
    <property type="term" value="C:membrane"/>
    <property type="evidence" value="ECO:0007669"/>
    <property type="project" value="InterPro"/>
</dbReference>
<reference evidence="2" key="1">
    <citation type="journal article" date="2014" name="Nat. Genet.">
        <title>A reference genome for common bean and genome-wide analysis of dual domestications.</title>
        <authorList>
            <person name="Schmutz J."/>
            <person name="McClean P.E."/>
            <person name="Mamidi S."/>
            <person name="Wu G.A."/>
            <person name="Cannon S.B."/>
            <person name="Grimwood J."/>
            <person name="Jenkins J."/>
            <person name="Shu S."/>
            <person name="Song Q."/>
            <person name="Chavarro C."/>
            <person name="Torres-Torres M."/>
            <person name="Geffroy V."/>
            <person name="Moghaddam S.M."/>
            <person name="Gao D."/>
            <person name="Abernathy B."/>
            <person name="Barry K."/>
            <person name="Blair M."/>
            <person name="Brick M.A."/>
            <person name="Chovatia M."/>
            <person name="Gepts P."/>
            <person name="Goodstein D.M."/>
            <person name="Gonzales M."/>
            <person name="Hellsten U."/>
            <person name="Hyten D.L."/>
            <person name="Jia G."/>
            <person name="Kelly J.D."/>
            <person name="Kudrna D."/>
            <person name="Lee R."/>
            <person name="Richard M.M."/>
            <person name="Miklas P.N."/>
            <person name="Osorno J.M."/>
            <person name="Rodrigues J."/>
            <person name="Thareau V."/>
            <person name="Urrea C.A."/>
            <person name="Wang M."/>
            <person name="Yu Y."/>
            <person name="Zhang M."/>
            <person name="Wing R.A."/>
            <person name="Cregan P.B."/>
            <person name="Rokhsar D.S."/>
            <person name="Jackson S.A."/>
        </authorList>
    </citation>
    <scope>NUCLEOTIDE SEQUENCE [LARGE SCALE GENOMIC DNA]</scope>
    <source>
        <strain evidence="2">cv. G19833</strain>
    </source>
</reference>
<protein>
    <submittedName>
        <fullName evidence="1">Uncharacterized protein</fullName>
    </submittedName>
</protein>
<gene>
    <name evidence="1" type="ORF">PHAVU_009G040300g</name>
</gene>
<feature type="non-terminal residue" evidence="1">
    <location>
        <position position="1"/>
    </location>
</feature>
<dbReference type="STRING" id="3885.V7AVW8"/>
<dbReference type="InterPro" id="IPR001280">
    <property type="entry name" value="PSI_PsaA/B"/>
</dbReference>
<dbReference type="Gene3D" id="1.20.1130.10">
    <property type="entry name" value="Photosystem I PsaA/PsaB"/>
    <property type="match status" value="1"/>
</dbReference>
<evidence type="ECO:0000313" key="1">
    <source>
        <dbReference type="EMBL" id="ESW08371.1"/>
    </source>
</evidence>
<dbReference type="InterPro" id="IPR036408">
    <property type="entry name" value="PSI_PsaA/B_sf"/>
</dbReference>
<dbReference type="Pfam" id="PF00223">
    <property type="entry name" value="PsaA_PsaB"/>
    <property type="match status" value="1"/>
</dbReference>
<dbReference type="AlphaFoldDB" id="V7AVW8"/>
<dbReference type="Proteomes" id="UP000000226">
    <property type="component" value="Chromosome 9"/>
</dbReference>
<dbReference type="Gramene" id="ESW08371">
    <property type="protein sequence ID" value="ESW08371"/>
    <property type="gene ID" value="PHAVU_009G040300g"/>
</dbReference>
<dbReference type="OrthoDB" id="349at2759"/>
<keyword evidence="2" id="KW-1185">Reference proteome</keyword>
<dbReference type="EMBL" id="CM002296">
    <property type="protein sequence ID" value="ESW08371.1"/>
    <property type="molecule type" value="Genomic_DNA"/>
</dbReference>
<dbReference type="SUPFAM" id="SSF81558">
    <property type="entry name" value="Photosystem I subunits PsaA/PsaB"/>
    <property type="match status" value="1"/>
</dbReference>
<sequence>TLSLFFFCGTSAYDRVKCFNYETWLSDPTHIKLNAQVVWPIVGQDILNGDIGESSLLNKRDSYGPNE</sequence>
<proteinExistence type="predicted"/>
<organism evidence="1 2">
    <name type="scientific">Phaseolus vulgaris</name>
    <name type="common">Kidney bean</name>
    <name type="synonym">French bean</name>
    <dbReference type="NCBI Taxonomy" id="3885"/>
    <lineage>
        <taxon>Eukaryota</taxon>
        <taxon>Viridiplantae</taxon>
        <taxon>Streptophyta</taxon>
        <taxon>Embryophyta</taxon>
        <taxon>Tracheophyta</taxon>
        <taxon>Spermatophyta</taxon>
        <taxon>Magnoliopsida</taxon>
        <taxon>eudicotyledons</taxon>
        <taxon>Gunneridae</taxon>
        <taxon>Pentapetalae</taxon>
        <taxon>rosids</taxon>
        <taxon>fabids</taxon>
        <taxon>Fabales</taxon>
        <taxon>Fabaceae</taxon>
        <taxon>Papilionoideae</taxon>
        <taxon>50 kb inversion clade</taxon>
        <taxon>NPAAA clade</taxon>
        <taxon>indigoferoid/millettioid clade</taxon>
        <taxon>Phaseoleae</taxon>
        <taxon>Phaseolus</taxon>
    </lineage>
</organism>
<name>V7AVW8_PHAVU</name>
<dbReference type="GO" id="GO:0015979">
    <property type="term" value="P:photosynthesis"/>
    <property type="evidence" value="ECO:0007669"/>
    <property type="project" value="InterPro"/>
</dbReference>
<evidence type="ECO:0000313" key="2">
    <source>
        <dbReference type="Proteomes" id="UP000000226"/>
    </source>
</evidence>
<accession>V7AVW8</accession>